<dbReference type="Pfam" id="PF12796">
    <property type="entry name" value="Ank_2"/>
    <property type="match status" value="1"/>
</dbReference>
<organism evidence="1 2">
    <name type="scientific">Desmophyllum pertusum</name>
    <dbReference type="NCBI Taxonomy" id="174260"/>
    <lineage>
        <taxon>Eukaryota</taxon>
        <taxon>Metazoa</taxon>
        <taxon>Cnidaria</taxon>
        <taxon>Anthozoa</taxon>
        <taxon>Hexacorallia</taxon>
        <taxon>Scleractinia</taxon>
        <taxon>Caryophylliina</taxon>
        <taxon>Caryophylliidae</taxon>
        <taxon>Desmophyllum</taxon>
    </lineage>
</organism>
<dbReference type="EMBL" id="MU825408">
    <property type="protein sequence ID" value="KAJ7391143.1"/>
    <property type="molecule type" value="Genomic_DNA"/>
</dbReference>
<evidence type="ECO:0000313" key="1">
    <source>
        <dbReference type="EMBL" id="KAJ7391143.1"/>
    </source>
</evidence>
<dbReference type="InterPro" id="IPR036770">
    <property type="entry name" value="Ankyrin_rpt-contain_sf"/>
</dbReference>
<dbReference type="GO" id="GO:0005929">
    <property type="term" value="C:cilium"/>
    <property type="evidence" value="ECO:0007669"/>
    <property type="project" value="TreeGrafter"/>
</dbReference>
<dbReference type="Proteomes" id="UP001163046">
    <property type="component" value="Unassembled WGS sequence"/>
</dbReference>
<comment type="caution">
    <text evidence="1">The sequence shown here is derived from an EMBL/GenBank/DDBJ whole genome shotgun (WGS) entry which is preliminary data.</text>
</comment>
<sequence>MTALSQAIRNKRWRQARLLIEAGSDINWRGHNKRTPIMDVCFLDDEEKACGLAKMLLENGAELGFQDVQGLTALSYACILKRKKLVTIFLQCVDYNLNAADQDANTALFHAITVGDLPIVKMIVKKLKHYGLSVDTQNNRGETPLIHALKTRTRTMRGRFNRRREGFFGDPRYGAF</sequence>
<dbReference type="OrthoDB" id="5406014at2759"/>
<proteinExistence type="predicted"/>
<reference evidence="1" key="1">
    <citation type="submission" date="2023-01" db="EMBL/GenBank/DDBJ databases">
        <title>Genome assembly of the deep-sea coral Lophelia pertusa.</title>
        <authorList>
            <person name="Herrera S."/>
            <person name="Cordes E."/>
        </authorList>
    </citation>
    <scope>NUCLEOTIDE SEQUENCE</scope>
    <source>
        <strain evidence="1">USNM1676648</strain>
        <tissue evidence="1">Polyp</tissue>
    </source>
</reference>
<dbReference type="InterPro" id="IPR002110">
    <property type="entry name" value="Ankyrin_rpt"/>
</dbReference>
<name>A0A9X0A0C9_9CNID</name>
<dbReference type="PANTHER" id="PTHR24184:SF11">
    <property type="entry name" value="ANKYRIN REPEAT AND SOCS BOX CONTAINING 3"/>
    <property type="match status" value="1"/>
</dbReference>
<evidence type="ECO:0000313" key="2">
    <source>
        <dbReference type="Proteomes" id="UP001163046"/>
    </source>
</evidence>
<keyword evidence="2" id="KW-1185">Reference proteome</keyword>
<accession>A0A9X0A0C9</accession>
<dbReference type="AlphaFoldDB" id="A0A9X0A0C9"/>
<dbReference type="PANTHER" id="PTHR24184">
    <property type="entry name" value="SI:CH211-189E2.2"/>
    <property type="match status" value="1"/>
</dbReference>
<dbReference type="SUPFAM" id="SSF48403">
    <property type="entry name" value="Ankyrin repeat"/>
    <property type="match status" value="1"/>
</dbReference>
<protein>
    <submittedName>
        <fullName evidence="1">Uncharacterized protein</fullName>
    </submittedName>
</protein>
<gene>
    <name evidence="1" type="ORF">OS493_020173</name>
</gene>
<dbReference type="SMART" id="SM00248">
    <property type="entry name" value="ANK"/>
    <property type="match status" value="4"/>
</dbReference>
<dbReference type="Gene3D" id="1.25.40.20">
    <property type="entry name" value="Ankyrin repeat-containing domain"/>
    <property type="match status" value="1"/>
</dbReference>